<evidence type="ECO:0000313" key="4">
    <source>
        <dbReference type="EMBL" id="KAG6453691.1"/>
    </source>
</evidence>
<feature type="region of interest" description="Disordered" evidence="2">
    <location>
        <begin position="573"/>
        <end position="597"/>
    </location>
</feature>
<keyword evidence="1" id="KW-0862">Zinc</keyword>
<dbReference type="InterPro" id="IPR012934">
    <property type="entry name" value="Znf_AD"/>
</dbReference>
<comment type="caution">
    <text evidence="4">The sequence shown here is derived from an EMBL/GenBank/DDBJ whole genome shotgun (WGS) entry which is preliminary data.</text>
</comment>
<keyword evidence="1" id="KW-0863">Zinc-finger</keyword>
<evidence type="ECO:0000256" key="2">
    <source>
        <dbReference type="SAM" id="MobiDB-lite"/>
    </source>
</evidence>
<keyword evidence="1" id="KW-0479">Metal-binding</keyword>
<feature type="domain" description="ZAD" evidence="3">
    <location>
        <begin position="32"/>
        <end position="100"/>
    </location>
</feature>
<dbReference type="GO" id="GO:0005634">
    <property type="term" value="C:nucleus"/>
    <property type="evidence" value="ECO:0007669"/>
    <property type="project" value="InterPro"/>
</dbReference>
<feature type="binding site" evidence="1">
    <location>
        <position position="76"/>
    </location>
    <ligand>
        <name>Zn(2+)</name>
        <dbReference type="ChEBI" id="CHEBI:29105"/>
    </ligand>
</feature>
<gene>
    <name evidence="4" type="ORF">O3G_MSEX008249</name>
</gene>
<feature type="compositionally biased region" description="Polar residues" evidence="2">
    <location>
        <begin position="320"/>
        <end position="334"/>
    </location>
</feature>
<dbReference type="AlphaFoldDB" id="A0A921Z992"/>
<sequence length="903" mass="103009">MIFRICWTVFLGNDPKILFKMSVVKVNPKLFGTCRLCLEDLGQYLIVPKVQEQIKYCFDINVEPFDGLPQLLCNACEDTLNKFFETKKKIVNKQNDLINKIELKNTETQHSQETDLPRLTDSTSEPSKPTVAKCKQIVLSFSCSRLDQPSQCTPAQNKNHTKKSVSWLSHYKKSFACRLCNYCSLKKHNMLKHTRNCHKTLRAKHEHILKNNCKIKLDKLDKIPNITGLNDIVVISTEKIVQDIDKSYFIIYTPKVVNRLVEKHNKSDISDDECKVKKKRKISNDSLESKIEDQQDSVTTKDLEKDSINGDCIKIDDSSDNASEKNCNSGQEKSNFNDAVTLQKTIQTCTAEDHKFKIQNIISMCHNKYKKNIDLHKMHRTQQNNPEISKSQLKHKVLSIGRKIINKQGFNCTGLLRYMEHRNLEIVWTPNTSNFNSDTNYVRIMTKLRGNVVDEDDLGWKMIPVNQVLPTISRESAMPKISQVFYSDKGANWKVDTKSKLLNKNPVANPKQLPRKTLANEKHNESVPPNLNQTCLNDTQHTISNSIESSGNESSMPDISARSVATQETFVNQQNKSVENKKNDVLPSQNNTDNDTELTTGRIKVKPLAELLSKEGLMNRFIVENPTVSNSASDNKQSKMITCLVQTNDIQARHLVPPPSYLTALNHINLASASHMNLIRPIIQPSQVLQTIDNTQISYPVPAIIQPIQPSQATSTNEINQNVPSNQKIQLNPMPQVSAMERNNMSTGKATYFAPSTRTEFVIMDTVELPSVKTNSPIQYLEKLLQSHNICLLDQTNKDSSHYFVCLIRFKVLYKQDTTEDPILLSLSLFCHKNKFCIKVKNMNQENIDISNISASWQWEIIKVFKGEVANKMLQNAQNVNQETYEYANRFVTLLKSINYIKV</sequence>
<feature type="compositionally biased region" description="Polar residues" evidence="2">
    <location>
        <begin position="586"/>
        <end position="597"/>
    </location>
</feature>
<feature type="region of interest" description="Disordered" evidence="2">
    <location>
        <begin position="502"/>
        <end position="535"/>
    </location>
</feature>
<evidence type="ECO:0000313" key="5">
    <source>
        <dbReference type="Proteomes" id="UP000791440"/>
    </source>
</evidence>
<feature type="region of interest" description="Disordered" evidence="2">
    <location>
        <begin position="314"/>
        <end position="334"/>
    </location>
</feature>
<dbReference type="GO" id="GO:0008270">
    <property type="term" value="F:zinc ion binding"/>
    <property type="evidence" value="ECO:0007669"/>
    <property type="project" value="UniProtKB-UniRule"/>
</dbReference>
<reference evidence="4" key="1">
    <citation type="journal article" date="2016" name="Insect Biochem. Mol. Biol.">
        <title>Multifaceted biological insights from a draft genome sequence of the tobacco hornworm moth, Manduca sexta.</title>
        <authorList>
            <person name="Kanost M.R."/>
            <person name="Arrese E.L."/>
            <person name="Cao X."/>
            <person name="Chen Y.R."/>
            <person name="Chellapilla S."/>
            <person name="Goldsmith M.R."/>
            <person name="Grosse-Wilde E."/>
            <person name="Heckel D.G."/>
            <person name="Herndon N."/>
            <person name="Jiang H."/>
            <person name="Papanicolaou A."/>
            <person name="Qu J."/>
            <person name="Soulages J.L."/>
            <person name="Vogel H."/>
            <person name="Walters J."/>
            <person name="Waterhouse R.M."/>
            <person name="Ahn S.J."/>
            <person name="Almeida F.C."/>
            <person name="An C."/>
            <person name="Aqrawi P."/>
            <person name="Bretschneider A."/>
            <person name="Bryant W.B."/>
            <person name="Bucks S."/>
            <person name="Chao H."/>
            <person name="Chevignon G."/>
            <person name="Christen J.M."/>
            <person name="Clarke D.F."/>
            <person name="Dittmer N.T."/>
            <person name="Ferguson L.C.F."/>
            <person name="Garavelou S."/>
            <person name="Gordon K.H.J."/>
            <person name="Gunaratna R.T."/>
            <person name="Han Y."/>
            <person name="Hauser F."/>
            <person name="He Y."/>
            <person name="Heidel-Fischer H."/>
            <person name="Hirsh A."/>
            <person name="Hu Y."/>
            <person name="Jiang H."/>
            <person name="Kalra D."/>
            <person name="Klinner C."/>
            <person name="Konig C."/>
            <person name="Kovar C."/>
            <person name="Kroll A.R."/>
            <person name="Kuwar S.S."/>
            <person name="Lee S.L."/>
            <person name="Lehman R."/>
            <person name="Li K."/>
            <person name="Li Z."/>
            <person name="Liang H."/>
            <person name="Lovelace S."/>
            <person name="Lu Z."/>
            <person name="Mansfield J.H."/>
            <person name="McCulloch K.J."/>
            <person name="Mathew T."/>
            <person name="Morton B."/>
            <person name="Muzny D.M."/>
            <person name="Neunemann D."/>
            <person name="Ongeri F."/>
            <person name="Pauchet Y."/>
            <person name="Pu L.L."/>
            <person name="Pyrousis I."/>
            <person name="Rao X.J."/>
            <person name="Redding A."/>
            <person name="Roesel C."/>
            <person name="Sanchez-Gracia A."/>
            <person name="Schaack S."/>
            <person name="Shukla A."/>
            <person name="Tetreau G."/>
            <person name="Wang Y."/>
            <person name="Xiong G.H."/>
            <person name="Traut W."/>
            <person name="Walsh T.K."/>
            <person name="Worley K.C."/>
            <person name="Wu D."/>
            <person name="Wu W."/>
            <person name="Wu Y.Q."/>
            <person name="Zhang X."/>
            <person name="Zou Z."/>
            <person name="Zucker H."/>
            <person name="Briscoe A.D."/>
            <person name="Burmester T."/>
            <person name="Clem R.J."/>
            <person name="Feyereisen R."/>
            <person name="Grimmelikhuijzen C.J.P."/>
            <person name="Hamodrakas S.J."/>
            <person name="Hansson B.S."/>
            <person name="Huguet E."/>
            <person name="Jermiin L.S."/>
            <person name="Lan Q."/>
            <person name="Lehman H.K."/>
            <person name="Lorenzen M."/>
            <person name="Merzendorfer H."/>
            <person name="Michalopoulos I."/>
            <person name="Morton D.B."/>
            <person name="Muthukrishnan S."/>
            <person name="Oakeshott J.G."/>
            <person name="Palmer W."/>
            <person name="Park Y."/>
            <person name="Passarelli A.L."/>
            <person name="Rozas J."/>
            <person name="Schwartz L.M."/>
            <person name="Smith W."/>
            <person name="Southgate A."/>
            <person name="Vilcinskas A."/>
            <person name="Vogt R."/>
            <person name="Wang P."/>
            <person name="Werren J."/>
            <person name="Yu X.Q."/>
            <person name="Zhou J.J."/>
            <person name="Brown S.J."/>
            <person name="Scherer S.E."/>
            <person name="Richards S."/>
            <person name="Blissard G.W."/>
        </authorList>
    </citation>
    <scope>NUCLEOTIDE SEQUENCE</scope>
</reference>
<dbReference type="EMBL" id="JH668448">
    <property type="protein sequence ID" value="KAG6453691.1"/>
    <property type="molecule type" value="Genomic_DNA"/>
</dbReference>
<keyword evidence="5" id="KW-1185">Reference proteome</keyword>
<evidence type="ECO:0000259" key="3">
    <source>
        <dbReference type="PROSITE" id="PS51915"/>
    </source>
</evidence>
<dbReference type="SUPFAM" id="SSF57716">
    <property type="entry name" value="Glucocorticoid receptor-like (DNA-binding domain)"/>
    <property type="match status" value="1"/>
</dbReference>
<feature type="binding site" evidence="1">
    <location>
        <position position="73"/>
    </location>
    <ligand>
        <name>Zn(2+)</name>
        <dbReference type="ChEBI" id="CHEBI:29105"/>
    </ligand>
</feature>
<proteinExistence type="predicted"/>
<protein>
    <recommendedName>
        <fullName evidence="3">ZAD domain-containing protein</fullName>
    </recommendedName>
</protein>
<feature type="binding site" evidence="1">
    <location>
        <position position="34"/>
    </location>
    <ligand>
        <name>Zn(2+)</name>
        <dbReference type="ChEBI" id="CHEBI:29105"/>
    </ligand>
</feature>
<evidence type="ECO:0000256" key="1">
    <source>
        <dbReference type="PROSITE-ProRule" id="PRU01263"/>
    </source>
</evidence>
<organism evidence="4 5">
    <name type="scientific">Manduca sexta</name>
    <name type="common">Tobacco hawkmoth</name>
    <name type="synonym">Tobacco hornworm</name>
    <dbReference type="NCBI Taxonomy" id="7130"/>
    <lineage>
        <taxon>Eukaryota</taxon>
        <taxon>Metazoa</taxon>
        <taxon>Ecdysozoa</taxon>
        <taxon>Arthropoda</taxon>
        <taxon>Hexapoda</taxon>
        <taxon>Insecta</taxon>
        <taxon>Pterygota</taxon>
        <taxon>Neoptera</taxon>
        <taxon>Endopterygota</taxon>
        <taxon>Lepidoptera</taxon>
        <taxon>Glossata</taxon>
        <taxon>Ditrysia</taxon>
        <taxon>Bombycoidea</taxon>
        <taxon>Sphingidae</taxon>
        <taxon>Sphinginae</taxon>
        <taxon>Sphingini</taxon>
        <taxon>Manduca</taxon>
    </lineage>
</organism>
<accession>A0A921Z992</accession>
<feature type="region of interest" description="Disordered" evidence="2">
    <location>
        <begin position="108"/>
        <end position="127"/>
    </location>
</feature>
<reference evidence="4" key="2">
    <citation type="submission" date="2020-12" db="EMBL/GenBank/DDBJ databases">
        <authorList>
            <person name="Kanost M."/>
        </authorList>
    </citation>
    <scope>NUCLEOTIDE SEQUENCE</scope>
</reference>
<dbReference type="Proteomes" id="UP000791440">
    <property type="component" value="Unassembled WGS sequence"/>
</dbReference>
<feature type="binding site" evidence="1">
    <location>
        <position position="37"/>
    </location>
    <ligand>
        <name>Zn(2+)</name>
        <dbReference type="ChEBI" id="CHEBI:29105"/>
    </ligand>
</feature>
<name>A0A921Z992_MANSE</name>
<dbReference type="PROSITE" id="PS51915">
    <property type="entry name" value="ZAD"/>
    <property type="match status" value="1"/>
</dbReference>
<feature type="compositionally biased region" description="Basic and acidic residues" evidence="2">
    <location>
        <begin position="108"/>
        <end position="118"/>
    </location>
</feature>
<dbReference type="Gene3D" id="3.40.1800.20">
    <property type="match status" value="1"/>
</dbReference>